<evidence type="ECO:0000313" key="2">
    <source>
        <dbReference type="EMBL" id="RID86497.1"/>
    </source>
</evidence>
<dbReference type="InterPro" id="IPR024623">
    <property type="entry name" value="YtxH"/>
</dbReference>
<evidence type="ECO:0000256" key="1">
    <source>
        <dbReference type="SAM" id="Phobius"/>
    </source>
</evidence>
<protein>
    <submittedName>
        <fullName evidence="2">YtxH domain-containing protein</fullName>
    </submittedName>
</protein>
<reference evidence="2 3" key="1">
    <citation type="submission" date="2018-08" db="EMBL/GenBank/DDBJ databases">
        <title>Bacillus jemisoniae sp. nov., Bacillus chryseoplanitiae sp. nov., Bacillus resnikiae sp. nov., and Bacillus frankliniae sp. nov., isolated from Viking spacecraft and associated surfaces.</title>
        <authorList>
            <person name="Seuylemezian A."/>
            <person name="Vaishampayan P."/>
        </authorList>
    </citation>
    <scope>NUCLEOTIDE SEQUENCE [LARGE SCALE GENOMIC DNA]</scope>
    <source>
        <strain evidence="2 3">MA001</strain>
    </source>
</reference>
<dbReference type="Pfam" id="PF12732">
    <property type="entry name" value="YtxH"/>
    <property type="match status" value="1"/>
</dbReference>
<keyword evidence="3" id="KW-1185">Reference proteome</keyword>
<name>A0A398B9J5_9BACI</name>
<keyword evidence="1" id="KW-0472">Membrane</keyword>
<organism evidence="2 3">
    <name type="scientific">Peribacillus asahii</name>
    <dbReference type="NCBI Taxonomy" id="228899"/>
    <lineage>
        <taxon>Bacteria</taxon>
        <taxon>Bacillati</taxon>
        <taxon>Bacillota</taxon>
        <taxon>Bacilli</taxon>
        <taxon>Bacillales</taxon>
        <taxon>Bacillaceae</taxon>
        <taxon>Peribacillus</taxon>
    </lineage>
</organism>
<keyword evidence="1" id="KW-1133">Transmembrane helix</keyword>
<dbReference type="AlphaFoldDB" id="A0A398B9J5"/>
<gene>
    <name evidence="2" type="ORF">D1953_09205</name>
</gene>
<evidence type="ECO:0000313" key="3">
    <source>
        <dbReference type="Proteomes" id="UP000266016"/>
    </source>
</evidence>
<proteinExistence type="predicted"/>
<dbReference type="PANTHER" id="PTHR35792:SF1">
    <property type="entry name" value="SLL0268 PROTEIN"/>
    <property type="match status" value="1"/>
</dbReference>
<accession>A0A398B9J5</accession>
<keyword evidence="1" id="KW-0812">Transmembrane</keyword>
<dbReference type="EMBL" id="QWVS01000015">
    <property type="protein sequence ID" value="RID86497.1"/>
    <property type="molecule type" value="Genomic_DNA"/>
</dbReference>
<dbReference type="InterPro" id="IPR052928">
    <property type="entry name" value="Desiccation-related_membrane"/>
</dbReference>
<feature type="transmembrane region" description="Helical" evidence="1">
    <location>
        <begin position="24"/>
        <end position="43"/>
    </location>
</feature>
<dbReference type="Proteomes" id="UP000266016">
    <property type="component" value="Unassembled WGS sequence"/>
</dbReference>
<dbReference type="PANTHER" id="PTHR35792">
    <property type="entry name" value="GENERAL STRESS PROTEIN"/>
    <property type="match status" value="1"/>
</dbReference>
<sequence>MAMTQKEVQKTYEEDRNSINSKDFIIGALIGGMLGAATALFVAPKAGRDLRNDITEQARVISEKTGKLRQDLTETAREKKNNVTELVTSKSSAIVGKVRSLRAEKAVEELEVEAGESEPAATSEADIASTLEEEVQIKLDEAQQAFDETEKELQS</sequence>
<comment type="caution">
    <text evidence="2">The sequence shown here is derived from an EMBL/GenBank/DDBJ whole genome shotgun (WGS) entry which is preliminary data.</text>
</comment>